<keyword evidence="6" id="KW-0408">Iron</keyword>
<dbReference type="InterPro" id="IPR034804">
    <property type="entry name" value="SQR/QFR_C/D"/>
</dbReference>
<evidence type="ECO:0000256" key="4">
    <source>
        <dbReference type="ARBA" id="ARBA00022723"/>
    </source>
</evidence>
<dbReference type="OrthoDB" id="588261at2759"/>
<accession>A0A1Y2I4W0</accession>
<comment type="caution">
    <text evidence="9">The sequence shown here is derived from an EMBL/GenBank/DDBJ whole genome shotgun (WGS) entry which is preliminary data.</text>
</comment>
<feature type="transmembrane region" description="Helical" evidence="8">
    <location>
        <begin position="138"/>
        <end position="159"/>
    </location>
</feature>
<evidence type="ECO:0000256" key="3">
    <source>
        <dbReference type="ARBA" id="ARBA00022692"/>
    </source>
</evidence>
<dbReference type="GO" id="GO:0046872">
    <property type="term" value="F:metal ion binding"/>
    <property type="evidence" value="ECO:0007669"/>
    <property type="project" value="UniProtKB-KW"/>
</dbReference>
<dbReference type="GO" id="GO:0009055">
    <property type="term" value="F:electron transfer activity"/>
    <property type="evidence" value="ECO:0007669"/>
    <property type="project" value="InterPro"/>
</dbReference>
<dbReference type="EMBL" id="MCFL01000002">
    <property type="protein sequence ID" value="ORZ41113.1"/>
    <property type="molecule type" value="Genomic_DNA"/>
</dbReference>
<dbReference type="SUPFAM" id="SSF81343">
    <property type="entry name" value="Fumarate reductase respiratory complex transmembrane subunits"/>
    <property type="match status" value="1"/>
</dbReference>
<keyword evidence="4" id="KW-0479">Metal-binding</keyword>
<keyword evidence="7 8" id="KW-0472">Membrane</keyword>
<feature type="transmembrane region" description="Helical" evidence="8">
    <location>
        <begin position="67"/>
        <end position="88"/>
    </location>
</feature>
<dbReference type="NCBIfam" id="TIGR02970">
    <property type="entry name" value="succ_dehyd_cytB"/>
    <property type="match status" value="1"/>
</dbReference>
<dbReference type="PANTHER" id="PTHR10978:SF5">
    <property type="entry name" value="SUCCINATE DEHYDROGENASE CYTOCHROME B560 SUBUNIT, MITOCHONDRIAL"/>
    <property type="match status" value="1"/>
</dbReference>
<evidence type="ECO:0000256" key="1">
    <source>
        <dbReference type="ARBA" id="ARBA00004141"/>
    </source>
</evidence>
<dbReference type="GO" id="GO:0005739">
    <property type="term" value="C:mitochondrion"/>
    <property type="evidence" value="ECO:0007669"/>
    <property type="project" value="GOC"/>
</dbReference>
<evidence type="ECO:0000256" key="2">
    <source>
        <dbReference type="ARBA" id="ARBA00022617"/>
    </source>
</evidence>
<comment type="subcellular location">
    <subcellularLocation>
        <location evidence="1">Membrane</location>
        <topology evidence="1">Multi-pass membrane protein</topology>
    </subcellularLocation>
</comment>
<keyword evidence="5 8" id="KW-1133">Transmembrane helix</keyword>
<evidence type="ECO:0000313" key="9">
    <source>
        <dbReference type="EMBL" id="ORZ41113.1"/>
    </source>
</evidence>
<dbReference type="GO" id="GO:0006121">
    <property type="term" value="P:mitochondrial electron transport, succinate to ubiquinone"/>
    <property type="evidence" value="ECO:0007669"/>
    <property type="project" value="TreeGrafter"/>
</dbReference>
<dbReference type="InterPro" id="IPR018495">
    <property type="entry name" value="Succ_DH_cyt_bsu_CS"/>
</dbReference>
<evidence type="ECO:0000313" key="10">
    <source>
        <dbReference type="Proteomes" id="UP000193411"/>
    </source>
</evidence>
<evidence type="ECO:0000256" key="7">
    <source>
        <dbReference type="ARBA" id="ARBA00023136"/>
    </source>
</evidence>
<keyword evidence="2" id="KW-0349">Heme</keyword>
<proteinExistence type="predicted"/>
<sequence>MLALRQSSSRIAALAAARPAGVSAMTLVARQHSTLPDPQAKKHRPLSPHLTIYNWQLTNSLSALHRITGAATGGAFYLAGFAAAAGLGSAELVQLAAAVPAPLFFLAKLGIAVPTSYHTFNGLRHLVWDSGRALDLKGVYQTGYAVLAATAVGTVGLMMM</sequence>
<reference evidence="9 10" key="1">
    <citation type="submission" date="2016-07" db="EMBL/GenBank/DDBJ databases">
        <title>Pervasive Adenine N6-methylation of Active Genes in Fungi.</title>
        <authorList>
            <consortium name="DOE Joint Genome Institute"/>
            <person name="Mondo S.J."/>
            <person name="Dannebaum R.O."/>
            <person name="Kuo R.C."/>
            <person name="Labutti K."/>
            <person name="Haridas S."/>
            <person name="Kuo A."/>
            <person name="Salamov A."/>
            <person name="Ahrendt S.R."/>
            <person name="Lipzen A."/>
            <person name="Sullivan W."/>
            <person name="Andreopoulos W.B."/>
            <person name="Clum A."/>
            <person name="Lindquist E."/>
            <person name="Daum C."/>
            <person name="Ramamoorthy G.K."/>
            <person name="Gryganskyi A."/>
            <person name="Culley D."/>
            <person name="Magnuson J.K."/>
            <person name="James T.Y."/>
            <person name="O'Malley M.A."/>
            <person name="Stajich J.E."/>
            <person name="Spatafora J.W."/>
            <person name="Visel A."/>
            <person name="Grigoriev I.V."/>
        </authorList>
    </citation>
    <scope>NUCLEOTIDE SEQUENCE [LARGE SCALE GENOMIC DNA]</scope>
    <source>
        <strain evidence="9 10">PL171</strain>
    </source>
</reference>
<keyword evidence="10" id="KW-1185">Reference proteome</keyword>
<dbReference type="AlphaFoldDB" id="A0A1Y2I4W0"/>
<feature type="transmembrane region" description="Helical" evidence="8">
    <location>
        <begin position="95"/>
        <end position="118"/>
    </location>
</feature>
<dbReference type="GO" id="GO:0016020">
    <property type="term" value="C:membrane"/>
    <property type="evidence" value="ECO:0007669"/>
    <property type="project" value="UniProtKB-SubCell"/>
</dbReference>
<evidence type="ECO:0000256" key="6">
    <source>
        <dbReference type="ARBA" id="ARBA00023004"/>
    </source>
</evidence>
<dbReference type="STRING" id="765915.A0A1Y2I4W0"/>
<dbReference type="PANTHER" id="PTHR10978">
    <property type="entry name" value="SUCCINATE DEHYDROGENASE CYTOCHROME B560 SUBUNIT"/>
    <property type="match status" value="1"/>
</dbReference>
<protein>
    <recommendedName>
        <fullName evidence="11">Succinate dehydrogenase cytochrome b560 subunit</fullName>
    </recommendedName>
</protein>
<evidence type="ECO:0000256" key="5">
    <source>
        <dbReference type="ARBA" id="ARBA00022989"/>
    </source>
</evidence>
<dbReference type="PROSITE" id="PS01000">
    <property type="entry name" value="SDH_CYT_1"/>
    <property type="match status" value="1"/>
</dbReference>
<dbReference type="GO" id="GO:0006099">
    <property type="term" value="P:tricarboxylic acid cycle"/>
    <property type="evidence" value="ECO:0007669"/>
    <property type="project" value="InterPro"/>
</dbReference>
<dbReference type="Pfam" id="PF01127">
    <property type="entry name" value="Sdh_cyt"/>
    <property type="match status" value="1"/>
</dbReference>
<dbReference type="InterPro" id="IPR014314">
    <property type="entry name" value="Succ_DH_cytb556"/>
</dbReference>
<keyword evidence="3 8" id="KW-0812">Transmembrane</keyword>
<evidence type="ECO:0008006" key="11">
    <source>
        <dbReference type="Google" id="ProtNLM"/>
    </source>
</evidence>
<organism evidence="9 10">
    <name type="scientific">Catenaria anguillulae PL171</name>
    <dbReference type="NCBI Taxonomy" id="765915"/>
    <lineage>
        <taxon>Eukaryota</taxon>
        <taxon>Fungi</taxon>
        <taxon>Fungi incertae sedis</taxon>
        <taxon>Blastocladiomycota</taxon>
        <taxon>Blastocladiomycetes</taxon>
        <taxon>Blastocladiales</taxon>
        <taxon>Catenariaceae</taxon>
        <taxon>Catenaria</taxon>
    </lineage>
</organism>
<dbReference type="Proteomes" id="UP000193411">
    <property type="component" value="Unassembled WGS sequence"/>
</dbReference>
<evidence type="ECO:0000256" key="8">
    <source>
        <dbReference type="SAM" id="Phobius"/>
    </source>
</evidence>
<dbReference type="InterPro" id="IPR000701">
    <property type="entry name" value="SuccDH_FuR_B_TM-su"/>
</dbReference>
<name>A0A1Y2I4W0_9FUNG</name>
<dbReference type="PROSITE" id="PS01001">
    <property type="entry name" value="SDH_CYT_2"/>
    <property type="match status" value="1"/>
</dbReference>
<gene>
    <name evidence="9" type="ORF">BCR44DRAFT_1509417</name>
</gene>
<dbReference type="Gene3D" id="1.20.1300.10">
    <property type="entry name" value="Fumarate reductase/succinate dehydrogenase, transmembrane subunit"/>
    <property type="match status" value="1"/>
</dbReference>
<dbReference type="CDD" id="cd03499">
    <property type="entry name" value="SQR_TypeC_SdhC"/>
    <property type="match status" value="1"/>
</dbReference>